<evidence type="ECO:0000256" key="6">
    <source>
        <dbReference type="ARBA" id="ARBA00049244"/>
    </source>
</evidence>
<dbReference type="Gene3D" id="3.90.1600.10">
    <property type="entry name" value="Palm domain of DNA polymerase"/>
    <property type="match status" value="1"/>
</dbReference>
<evidence type="ECO:0000256" key="5">
    <source>
        <dbReference type="ARBA" id="ARBA00023125"/>
    </source>
</evidence>
<dbReference type="GO" id="GO:0003887">
    <property type="term" value="F:DNA-directed DNA polymerase activity"/>
    <property type="evidence" value="ECO:0007669"/>
    <property type="project" value="UniProtKB-KW"/>
</dbReference>
<dbReference type="KEGG" id="mpd:MCP_1434"/>
<evidence type="ECO:0000256" key="7">
    <source>
        <dbReference type="RuleBase" id="RU000442"/>
    </source>
</evidence>
<dbReference type="Gene3D" id="1.10.132.60">
    <property type="entry name" value="DNA polymerase family B, C-terminal domain"/>
    <property type="match status" value="1"/>
</dbReference>
<evidence type="ECO:0000256" key="4">
    <source>
        <dbReference type="ARBA" id="ARBA00022932"/>
    </source>
</evidence>
<dbReference type="EMBL" id="AP011532">
    <property type="protein sequence ID" value="BAI61506.1"/>
    <property type="molecule type" value="Genomic_DNA"/>
</dbReference>
<dbReference type="STRING" id="304371.MCP_1434"/>
<dbReference type="Pfam" id="PF00136">
    <property type="entry name" value="DNA_pol_B"/>
    <property type="match status" value="1"/>
</dbReference>
<comment type="catalytic activity">
    <reaction evidence="6 7">
        <text>DNA(n) + a 2'-deoxyribonucleoside 5'-triphosphate = DNA(n+1) + diphosphate</text>
        <dbReference type="Rhea" id="RHEA:22508"/>
        <dbReference type="Rhea" id="RHEA-COMP:17339"/>
        <dbReference type="Rhea" id="RHEA-COMP:17340"/>
        <dbReference type="ChEBI" id="CHEBI:33019"/>
        <dbReference type="ChEBI" id="CHEBI:61560"/>
        <dbReference type="ChEBI" id="CHEBI:173112"/>
        <dbReference type="EC" id="2.7.7.7"/>
    </reaction>
</comment>
<dbReference type="InterPro" id="IPR023211">
    <property type="entry name" value="DNA_pol_palm_dom_sf"/>
</dbReference>
<evidence type="ECO:0000256" key="1">
    <source>
        <dbReference type="ARBA" id="ARBA00005755"/>
    </source>
</evidence>
<keyword evidence="10" id="KW-1185">Reference proteome</keyword>
<dbReference type="Gene3D" id="1.10.287.690">
    <property type="entry name" value="Helix hairpin bin"/>
    <property type="match status" value="1"/>
</dbReference>
<dbReference type="GO" id="GO:0000166">
    <property type="term" value="F:nucleotide binding"/>
    <property type="evidence" value="ECO:0007669"/>
    <property type="project" value="InterPro"/>
</dbReference>
<dbReference type="Proteomes" id="UP000001882">
    <property type="component" value="Chromosome"/>
</dbReference>
<evidence type="ECO:0000313" key="9">
    <source>
        <dbReference type="EMBL" id="BAI61506.1"/>
    </source>
</evidence>
<dbReference type="InterPro" id="IPR042087">
    <property type="entry name" value="DNA_pol_B_thumb"/>
</dbReference>
<accession>D1YYI4</accession>
<keyword evidence="3 7" id="KW-0548">Nucleotidyltransferase</keyword>
<proteinExistence type="inferred from homology"/>
<dbReference type="SUPFAM" id="SSF53098">
    <property type="entry name" value="Ribonuclease H-like"/>
    <property type="match status" value="1"/>
</dbReference>
<comment type="similarity">
    <text evidence="1 7">Belongs to the DNA polymerase type-B family.</text>
</comment>
<keyword evidence="7" id="KW-0235">DNA replication</keyword>
<keyword evidence="5 7" id="KW-0238">DNA-binding</keyword>
<dbReference type="GO" id="GO:0006261">
    <property type="term" value="P:DNA-templated DNA replication"/>
    <property type="evidence" value="ECO:0007669"/>
    <property type="project" value="TreeGrafter"/>
</dbReference>
<keyword evidence="2 7" id="KW-0808">Transferase</keyword>
<evidence type="ECO:0000256" key="2">
    <source>
        <dbReference type="ARBA" id="ARBA00022679"/>
    </source>
</evidence>
<dbReference type="InterPro" id="IPR036397">
    <property type="entry name" value="RNaseH_sf"/>
</dbReference>
<dbReference type="InterPro" id="IPR043502">
    <property type="entry name" value="DNA/RNA_pol_sf"/>
</dbReference>
<dbReference type="SMART" id="SM00486">
    <property type="entry name" value="POLBc"/>
    <property type="match status" value="1"/>
</dbReference>
<dbReference type="PANTHER" id="PTHR10322:SF23">
    <property type="entry name" value="DNA POLYMERASE DELTA CATALYTIC SUBUNIT"/>
    <property type="match status" value="1"/>
</dbReference>
<dbReference type="InterPro" id="IPR006134">
    <property type="entry name" value="DNA-dir_DNA_pol_B_multi_dom"/>
</dbReference>
<dbReference type="AlphaFoldDB" id="D1YYI4"/>
<reference evidence="9 10" key="2">
    <citation type="journal article" date="2008" name="Int. J. Syst. Evol. Microbiol.">
        <title>Methanocella paludicola gen. nov., sp. nov., a methane-producing archaeon, the first isolate of the lineage 'Rice Cluster I', and proposal of the new archaeal order Methanocellales ord. nov.</title>
        <authorList>
            <person name="Sakai S."/>
            <person name="Imachi H."/>
            <person name="Hanada S."/>
            <person name="Ohashi A."/>
            <person name="Harada H."/>
            <person name="Kamagata Y."/>
        </authorList>
    </citation>
    <scope>NUCLEOTIDE SEQUENCE [LARGE SCALE GENOMIC DNA]</scope>
    <source>
        <strain evidence="10">DSM 17711 / JCM 13418 / NBRC 101707 / SANAE</strain>
    </source>
</reference>
<reference evidence="9 10" key="1">
    <citation type="journal article" date="2007" name="Appl. Environ. Microbiol.">
        <title>Isolation of key methanogens for global methane emission from rice paddy fields: a novel isolate affiliated with the clone cluster rice cluster I.</title>
        <authorList>
            <person name="Sakai S."/>
            <person name="Imachi H."/>
            <person name="Sekiguchi Y."/>
            <person name="Ohashi A."/>
            <person name="Harada H."/>
            <person name="Kamagata Y."/>
        </authorList>
    </citation>
    <scope>NUCLEOTIDE SEQUENCE [LARGE SCALE GENOMIC DNA]</scope>
    <source>
        <strain evidence="10">DSM 17711 / JCM 13418 / NBRC 101707 / SANAE</strain>
    </source>
</reference>
<dbReference type="GO" id="GO:0003677">
    <property type="term" value="F:DNA binding"/>
    <property type="evidence" value="ECO:0007669"/>
    <property type="project" value="UniProtKB-KW"/>
</dbReference>
<reference evidence="10" key="3">
    <citation type="journal article" date="2011" name="PLoS ONE">
        <title>Genome sequence of a mesophilic hydrogenotrophic methanogen Methanocella paludicola, the first cultivated representative of the order Methanocellales.</title>
        <authorList>
            <person name="Sakai S."/>
            <person name="Takaki Y."/>
            <person name="Shimamura S."/>
            <person name="Sekine M."/>
            <person name="Tajima T."/>
            <person name="Kosugi H."/>
            <person name="Ichikawa N."/>
            <person name="Tasumi E."/>
            <person name="Hiraki A.T."/>
            <person name="Shimizu A."/>
            <person name="Kato Y."/>
            <person name="Nishiko R."/>
            <person name="Mori K."/>
            <person name="Fujita N."/>
            <person name="Imachi H."/>
            <person name="Takai K."/>
        </authorList>
    </citation>
    <scope>NUCLEOTIDE SEQUENCE [LARGE SCALE GENOMIC DNA]</scope>
    <source>
        <strain evidence="10">DSM 17711 / JCM 13418 / NBRC 101707 / SANAE</strain>
    </source>
</reference>
<feature type="domain" description="DNA-directed DNA polymerase family B multifunctional" evidence="8">
    <location>
        <begin position="388"/>
        <end position="755"/>
    </location>
</feature>
<organism evidence="9 10">
    <name type="scientific">Methanocella paludicola (strain DSM 17711 / JCM 13418 / NBRC 101707 / SANAE)</name>
    <dbReference type="NCBI Taxonomy" id="304371"/>
    <lineage>
        <taxon>Archaea</taxon>
        <taxon>Methanobacteriati</taxon>
        <taxon>Methanobacteriota</taxon>
        <taxon>Stenosarchaea group</taxon>
        <taxon>Methanomicrobia</taxon>
        <taxon>Methanocellales</taxon>
        <taxon>Methanocellaceae</taxon>
        <taxon>Methanocella</taxon>
    </lineage>
</organism>
<keyword evidence="4 7" id="KW-0239">DNA-directed DNA polymerase</keyword>
<dbReference type="EC" id="2.7.7.7" evidence="7"/>
<dbReference type="SUPFAM" id="SSF56672">
    <property type="entry name" value="DNA/RNA polymerases"/>
    <property type="match status" value="1"/>
</dbReference>
<protein>
    <recommendedName>
        <fullName evidence="7">DNA polymerase</fullName>
        <ecNumber evidence="7">2.7.7.7</ecNumber>
    </recommendedName>
</protein>
<dbReference type="Gene3D" id="3.30.420.10">
    <property type="entry name" value="Ribonuclease H-like superfamily/Ribonuclease H"/>
    <property type="match status" value="1"/>
</dbReference>
<sequence length="784" mass="88520">MYCHALLSTMQGTLVDAWHRPSADGRPGAYLLWIRTEKGIVCLEDRDFRPSFAVIPERNVGLVEQAVGQHENVYRIETVPRYPSIYATGTTPVVRAFLLDERKVEETMREIRQRSPANVSFAEAKIRIDLQWHYLRGIPPHSAVRFTTDGGVLKSISAAGPCDTSKLRVLAVNCAFSTTDPAKCRLLSISLCDGAGESVFRGGEAAMVRSLQAALDERDPDALAMFDADNTQLPLLGLRARANGMALRLGRVSWSTDLHNAKKQRITHWQAAQARAPGRILLDLWKDARTDADLKRTDLSLESVYDKEFSLSAEKSEASKVYELAVERLPMFTSWCQRCMMPLDSVCREKHGFMNASMVNAALIGSTVIPDTAEYPEGFKTPLVEKVKENGGLVITPVAGLHEDVAILDFSSLFPRIFVKHNISPETINCRHEECREHGEQVPFLGFHICMKRKGVYPEVFGKVLEERDRVKRAMKALDPGSAEYRKLDVLYRSLKMQLVSPYGYMQFALNNFRTVDGNRSVPAFGRYYLLKARDMAEEAGFSVIYADTDSLFVHRNDPSLDYGEFGRLVSREFDMELKLEYVCRWVLFLPERQGCSKGLKKKYFASVDGEPLVRGLEVRRQDRARIAKDTQEQVLEILAAARNKKEFVEAIPSATAYVRKQVGRIMEGDLRADDLAIIKKLSRRPEEYKAMTHHCVAAEKLADGGRRVRVGGKIEYVVTGKNRAVPLEMAREAPLAYDVESYVDNVVRPIYMLLREFGVEYDDLLPGPRQARLERFGQVECKV</sequence>
<evidence type="ECO:0000256" key="3">
    <source>
        <dbReference type="ARBA" id="ARBA00022695"/>
    </source>
</evidence>
<dbReference type="PANTHER" id="PTHR10322">
    <property type="entry name" value="DNA POLYMERASE CATALYTIC SUBUNIT"/>
    <property type="match status" value="1"/>
</dbReference>
<dbReference type="PROSITE" id="PS00116">
    <property type="entry name" value="DNA_POLYMERASE_B"/>
    <property type="match status" value="1"/>
</dbReference>
<evidence type="ECO:0000313" key="10">
    <source>
        <dbReference type="Proteomes" id="UP000001882"/>
    </source>
</evidence>
<dbReference type="PATRIC" id="fig|304371.9.peg.1470"/>
<dbReference type="InterPro" id="IPR050240">
    <property type="entry name" value="DNA_pol_type-B"/>
</dbReference>
<gene>
    <name evidence="9" type="ordered locus">MCP_1434</name>
</gene>
<dbReference type="InterPro" id="IPR006172">
    <property type="entry name" value="DNA-dir_DNA_pol_B"/>
</dbReference>
<dbReference type="eggNOG" id="arCOG00329">
    <property type="taxonomic scope" value="Archaea"/>
</dbReference>
<dbReference type="InParanoid" id="D1YYI4"/>
<dbReference type="InterPro" id="IPR012337">
    <property type="entry name" value="RNaseH-like_sf"/>
</dbReference>
<name>D1YYI4_METPS</name>
<evidence type="ECO:0000259" key="8">
    <source>
        <dbReference type="Pfam" id="PF00136"/>
    </source>
</evidence>
<dbReference type="InterPro" id="IPR017964">
    <property type="entry name" value="DNA-dir_DNA_pol_B_CS"/>
</dbReference>